<dbReference type="Proteomes" id="UP000008694">
    <property type="component" value="Unassembled WGS sequence"/>
</dbReference>
<dbReference type="Gramene" id="scaffold_800853.1">
    <property type="protein sequence ID" value="scaffold_800853.1"/>
    <property type="gene ID" value="scaffold_800853.1"/>
</dbReference>
<evidence type="ECO:0000313" key="1">
    <source>
        <dbReference type="EMBL" id="EFH39998.1"/>
    </source>
</evidence>
<gene>
    <name evidence="1" type="ORF">ARALYDRAFT_917453</name>
</gene>
<sequence length="51" mass="5696">MAKVCPGWNFTSNHQSNDDGRIVIIWKDPASVRVLHQSKQSVTCEVSIANK</sequence>
<name>D7MRF8_ARALL</name>
<keyword evidence="2" id="KW-1185">Reference proteome</keyword>
<organism evidence="2">
    <name type="scientific">Arabidopsis lyrata subsp. lyrata</name>
    <name type="common">Lyre-leaved rock-cress</name>
    <dbReference type="NCBI Taxonomy" id="81972"/>
    <lineage>
        <taxon>Eukaryota</taxon>
        <taxon>Viridiplantae</taxon>
        <taxon>Streptophyta</taxon>
        <taxon>Embryophyta</taxon>
        <taxon>Tracheophyta</taxon>
        <taxon>Spermatophyta</taxon>
        <taxon>Magnoliopsida</taxon>
        <taxon>eudicotyledons</taxon>
        <taxon>Gunneridae</taxon>
        <taxon>Pentapetalae</taxon>
        <taxon>rosids</taxon>
        <taxon>malvids</taxon>
        <taxon>Brassicales</taxon>
        <taxon>Brassicaceae</taxon>
        <taxon>Camelineae</taxon>
        <taxon>Arabidopsis</taxon>
    </lineage>
</organism>
<evidence type="ECO:0000313" key="2">
    <source>
        <dbReference type="Proteomes" id="UP000008694"/>
    </source>
</evidence>
<proteinExistence type="predicted"/>
<dbReference type="EMBL" id="GL348720">
    <property type="protein sequence ID" value="EFH39998.1"/>
    <property type="molecule type" value="Genomic_DNA"/>
</dbReference>
<dbReference type="AlphaFoldDB" id="D7MRF8"/>
<accession>D7MRF8</accession>
<protein>
    <submittedName>
        <fullName evidence="1">Predicted protein</fullName>
    </submittedName>
</protein>
<dbReference type="STRING" id="81972.D7MRF8"/>
<dbReference type="HOGENOM" id="CLU_3109160_0_0_1"/>
<reference evidence="2" key="1">
    <citation type="journal article" date="2011" name="Nat. Genet.">
        <title>The Arabidopsis lyrata genome sequence and the basis of rapid genome size change.</title>
        <authorList>
            <person name="Hu T.T."/>
            <person name="Pattyn P."/>
            <person name="Bakker E.G."/>
            <person name="Cao J."/>
            <person name="Cheng J.-F."/>
            <person name="Clark R.M."/>
            <person name="Fahlgren N."/>
            <person name="Fawcett J.A."/>
            <person name="Grimwood J."/>
            <person name="Gundlach H."/>
            <person name="Haberer G."/>
            <person name="Hollister J.D."/>
            <person name="Ossowski S."/>
            <person name="Ottilar R.P."/>
            <person name="Salamov A.A."/>
            <person name="Schneeberger K."/>
            <person name="Spannagl M."/>
            <person name="Wang X."/>
            <person name="Yang L."/>
            <person name="Nasrallah M.E."/>
            <person name="Bergelson J."/>
            <person name="Carrington J.C."/>
            <person name="Gaut B.S."/>
            <person name="Schmutz J."/>
            <person name="Mayer K.F.X."/>
            <person name="Van de Peer Y."/>
            <person name="Grigoriev I.V."/>
            <person name="Nordborg M."/>
            <person name="Weigel D."/>
            <person name="Guo Y.-L."/>
        </authorList>
    </citation>
    <scope>NUCLEOTIDE SEQUENCE [LARGE SCALE GENOMIC DNA]</scope>
    <source>
        <strain evidence="2">cv. MN47</strain>
    </source>
</reference>